<name>A0A814TQW8_9BILA</name>
<accession>A0A814TQW8</accession>
<evidence type="ECO:0000313" key="5">
    <source>
        <dbReference type="EMBL" id="CAF3744142.1"/>
    </source>
</evidence>
<organism evidence="2 6">
    <name type="scientific">Adineta steineri</name>
    <dbReference type="NCBI Taxonomy" id="433720"/>
    <lineage>
        <taxon>Eukaryota</taxon>
        <taxon>Metazoa</taxon>
        <taxon>Spiralia</taxon>
        <taxon>Gnathifera</taxon>
        <taxon>Rotifera</taxon>
        <taxon>Eurotatoria</taxon>
        <taxon>Bdelloidea</taxon>
        <taxon>Adinetida</taxon>
        <taxon>Adinetidae</taxon>
        <taxon>Adineta</taxon>
    </lineage>
</organism>
<gene>
    <name evidence="3" type="ORF">JYZ213_LOCUS32341</name>
    <name evidence="4" type="ORF">OKA104_LOCUS13619</name>
    <name evidence="5" type="ORF">OXD698_LOCUS15065</name>
    <name evidence="2" type="ORF">VCS650_LOCUS23565</name>
</gene>
<feature type="region of interest" description="Disordered" evidence="1">
    <location>
        <begin position="1"/>
        <end position="22"/>
    </location>
</feature>
<protein>
    <submittedName>
        <fullName evidence="2">Uncharacterized protein</fullName>
    </submittedName>
</protein>
<comment type="caution">
    <text evidence="2">The sequence shown here is derived from an EMBL/GenBank/DDBJ whole genome shotgun (WGS) entry which is preliminary data.</text>
</comment>
<dbReference type="EMBL" id="CAJNOG010000573">
    <property type="protein sequence ID" value="CAF1301511.1"/>
    <property type="molecule type" value="Genomic_DNA"/>
</dbReference>
<evidence type="ECO:0000313" key="4">
    <source>
        <dbReference type="EMBL" id="CAF3717357.1"/>
    </source>
</evidence>
<dbReference type="EMBL" id="CAJNON010000279">
    <property type="protein sequence ID" value="CAF1164738.1"/>
    <property type="molecule type" value="Genomic_DNA"/>
</dbReference>
<dbReference type="Proteomes" id="UP000663844">
    <property type="component" value="Unassembled WGS sequence"/>
</dbReference>
<evidence type="ECO:0000313" key="6">
    <source>
        <dbReference type="Proteomes" id="UP000663891"/>
    </source>
</evidence>
<dbReference type="Proteomes" id="UP000663881">
    <property type="component" value="Unassembled WGS sequence"/>
</dbReference>
<evidence type="ECO:0000313" key="3">
    <source>
        <dbReference type="EMBL" id="CAF1301511.1"/>
    </source>
</evidence>
<dbReference type="Proteomes" id="UP000663891">
    <property type="component" value="Unassembled WGS sequence"/>
</dbReference>
<dbReference type="AlphaFoldDB" id="A0A814TQW8"/>
<dbReference type="OrthoDB" id="10027956at2759"/>
<sequence>MASIEYLTETNKSDALCSSTPSLSTVVNTTTTISSSTTICKRIGCENPSIDHPEWDGEFCSAQCLSIVCKEAFEQWVKKHQ</sequence>
<proteinExistence type="predicted"/>
<dbReference type="EMBL" id="CAJOAY010000692">
    <property type="protein sequence ID" value="CAF3717357.1"/>
    <property type="molecule type" value="Genomic_DNA"/>
</dbReference>
<evidence type="ECO:0000313" key="2">
    <source>
        <dbReference type="EMBL" id="CAF1164738.1"/>
    </source>
</evidence>
<evidence type="ECO:0000256" key="1">
    <source>
        <dbReference type="SAM" id="MobiDB-lite"/>
    </source>
</evidence>
<dbReference type="Proteomes" id="UP000663845">
    <property type="component" value="Unassembled WGS sequence"/>
</dbReference>
<dbReference type="EMBL" id="CAJOAZ010000976">
    <property type="protein sequence ID" value="CAF3744142.1"/>
    <property type="molecule type" value="Genomic_DNA"/>
</dbReference>
<reference evidence="2" key="1">
    <citation type="submission" date="2021-02" db="EMBL/GenBank/DDBJ databases">
        <authorList>
            <person name="Nowell W R."/>
        </authorList>
    </citation>
    <scope>NUCLEOTIDE SEQUENCE</scope>
</reference>